<dbReference type="EMBL" id="JAQQPM010000006">
    <property type="protein sequence ID" value="KAK2072391.1"/>
    <property type="molecule type" value="Genomic_DNA"/>
</dbReference>
<keyword evidence="2" id="KW-0812">Transmembrane</keyword>
<dbReference type="AlphaFoldDB" id="A0AAD9MH52"/>
<protein>
    <recommendedName>
        <fullName evidence="6">Histidine acid phosphatase</fullName>
    </recommendedName>
</protein>
<dbReference type="Pfam" id="PF00328">
    <property type="entry name" value="His_Phos_2"/>
    <property type="match status" value="1"/>
</dbReference>
<accession>A0AAD9MH52</accession>
<evidence type="ECO:0008006" key="6">
    <source>
        <dbReference type="Google" id="ProtNLM"/>
    </source>
</evidence>
<dbReference type="PANTHER" id="PTHR11567">
    <property type="entry name" value="ACID PHOSPHATASE-RELATED"/>
    <property type="match status" value="1"/>
</dbReference>
<evidence type="ECO:0000256" key="2">
    <source>
        <dbReference type="SAM" id="Phobius"/>
    </source>
</evidence>
<dbReference type="InterPro" id="IPR029033">
    <property type="entry name" value="His_PPase_superfam"/>
</dbReference>
<reference evidence="4" key="1">
    <citation type="journal article" date="2023" name="Mol. Plant Microbe Interact.">
        <title>Elucidating the Obligate Nature and Biological Capacity of an Invasive Fungal Corn Pathogen.</title>
        <authorList>
            <person name="MacCready J.S."/>
            <person name="Roggenkamp E.M."/>
            <person name="Gdanetz K."/>
            <person name="Chilvers M.I."/>
        </authorList>
    </citation>
    <scope>NUCLEOTIDE SEQUENCE</scope>
    <source>
        <strain evidence="4">PM02</strain>
    </source>
</reference>
<comment type="similarity">
    <text evidence="1">Belongs to the histidine acid phosphatase family.</text>
</comment>
<keyword evidence="5" id="KW-1185">Reference proteome</keyword>
<dbReference type="Proteomes" id="UP001217918">
    <property type="component" value="Unassembled WGS sequence"/>
</dbReference>
<dbReference type="Gene3D" id="3.40.50.1240">
    <property type="entry name" value="Phosphoglycerate mutase-like"/>
    <property type="match status" value="1"/>
</dbReference>
<dbReference type="SUPFAM" id="SSF53254">
    <property type="entry name" value="Phosphoglycerate mutase-like"/>
    <property type="match status" value="1"/>
</dbReference>
<feature type="signal peptide" evidence="3">
    <location>
        <begin position="1"/>
        <end position="18"/>
    </location>
</feature>
<keyword evidence="2" id="KW-0472">Membrane</keyword>
<gene>
    <name evidence="4" type="ORF">P8C59_006748</name>
</gene>
<evidence type="ECO:0000313" key="4">
    <source>
        <dbReference type="EMBL" id="KAK2072391.1"/>
    </source>
</evidence>
<feature type="chain" id="PRO_5041960878" description="Histidine acid phosphatase" evidence="3">
    <location>
        <begin position="19"/>
        <end position="475"/>
    </location>
</feature>
<evidence type="ECO:0000256" key="1">
    <source>
        <dbReference type="ARBA" id="ARBA00005375"/>
    </source>
</evidence>
<dbReference type="InterPro" id="IPR050645">
    <property type="entry name" value="Histidine_acid_phosphatase"/>
</dbReference>
<feature type="transmembrane region" description="Helical" evidence="2">
    <location>
        <begin position="424"/>
        <end position="453"/>
    </location>
</feature>
<sequence>MKLTCLLLLLPSLPLAAAETVLGAYIFHRHGDLFTSASWFRSRYVEANATSPIHGIAASVPVLSQLSVTSPVDDTLQNSAQMFLLGLYPPAGSASAQRLANGRSVEPPLGGYQAIPVNAVATAASSGGAEDKTWLQGGSNCGLAILSSNKYFSSVSYLETLESTQDFYRSLLPVYNSTFASSDASFKNAYAIYDYVHVSTIHNASGTMPANSLLTTDTLHQLQTRADQHEWALAYNSSEPVRAIAGAVLAGQVLEALEATLRAPASQASAQRLTMQFGAYATFMSFFGLAQAPAASPDFYGTVDYASSIVFELVTNATVGTAAVDPSDVHVRFLFANGSASDANPPRAFPLFGRPEITLPWANFSTSMSAFAVDDTLAWCAACGNTTGTCAGYSKSSWSPSGSSGTASAGSPGSSGGGGVSRPVAGVIGALATLVVILGVEAIVMAAAGLRLVRKRSSLGQMESPGPATARSKAW</sequence>
<name>A0AAD9MH52_9PEZI</name>
<dbReference type="PANTHER" id="PTHR11567:SF142">
    <property type="entry name" value="PHOSPHOGLYCERATE MUTASE-LIKE PROTEIN"/>
    <property type="match status" value="1"/>
</dbReference>
<evidence type="ECO:0000313" key="5">
    <source>
        <dbReference type="Proteomes" id="UP001217918"/>
    </source>
</evidence>
<proteinExistence type="inferred from homology"/>
<dbReference type="InterPro" id="IPR000560">
    <property type="entry name" value="His_Pase_clade-2"/>
</dbReference>
<keyword evidence="2" id="KW-1133">Transmembrane helix</keyword>
<comment type="caution">
    <text evidence="4">The sequence shown here is derived from an EMBL/GenBank/DDBJ whole genome shotgun (WGS) entry which is preliminary data.</text>
</comment>
<evidence type="ECO:0000256" key="3">
    <source>
        <dbReference type="SAM" id="SignalP"/>
    </source>
</evidence>
<keyword evidence="3" id="KW-0732">Signal</keyword>
<dbReference type="GO" id="GO:0016791">
    <property type="term" value="F:phosphatase activity"/>
    <property type="evidence" value="ECO:0007669"/>
    <property type="project" value="TreeGrafter"/>
</dbReference>
<organism evidence="4 5">
    <name type="scientific">Phyllachora maydis</name>
    <dbReference type="NCBI Taxonomy" id="1825666"/>
    <lineage>
        <taxon>Eukaryota</taxon>
        <taxon>Fungi</taxon>
        <taxon>Dikarya</taxon>
        <taxon>Ascomycota</taxon>
        <taxon>Pezizomycotina</taxon>
        <taxon>Sordariomycetes</taxon>
        <taxon>Sordariomycetidae</taxon>
        <taxon>Phyllachorales</taxon>
        <taxon>Phyllachoraceae</taxon>
        <taxon>Phyllachora</taxon>
    </lineage>
</organism>